<accession>A0ABP6T2Q8</accession>
<gene>
    <name evidence="3" type="ORF">GCM10020369_50450</name>
</gene>
<evidence type="ECO:0000313" key="3">
    <source>
        <dbReference type="EMBL" id="GAA3391664.1"/>
    </source>
</evidence>
<dbReference type="SUPFAM" id="SSF53300">
    <property type="entry name" value="vWA-like"/>
    <property type="match status" value="1"/>
</dbReference>
<feature type="domain" description="Putative metallopeptidase" evidence="2">
    <location>
        <begin position="5"/>
        <end position="262"/>
    </location>
</feature>
<dbReference type="PANTHER" id="PTHR38730">
    <property type="entry name" value="SLL7028 PROTEIN"/>
    <property type="match status" value="1"/>
</dbReference>
<evidence type="ECO:0000259" key="2">
    <source>
        <dbReference type="Pfam" id="PF13203"/>
    </source>
</evidence>
<feature type="domain" description="VWA-like" evidence="1">
    <location>
        <begin position="271"/>
        <end position="374"/>
    </location>
</feature>
<dbReference type="Proteomes" id="UP001501676">
    <property type="component" value="Unassembled WGS sequence"/>
</dbReference>
<dbReference type="Gene3D" id="3.40.50.410">
    <property type="entry name" value="von Willebrand factor, type A domain"/>
    <property type="match status" value="1"/>
</dbReference>
<dbReference type="InterPro" id="IPR018698">
    <property type="entry name" value="VWA-like_dom"/>
</dbReference>
<reference evidence="4" key="1">
    <citation type="journal article" date="2019" name="Int. J. Syst. Evol. Microbiol.">
        <title>The Global Catalogue of Microorganisms (GCM) 10K type strain sequencing project: providing services to taxonomists for standard genome sequencing and annotation.</title>
        <authorList>
            <consortium name="The Broad Institute Genomics Platform"/>
            <consortium name="The Broad Institute Genome Sequencing Center for Infectious Disease"/>
            <person name="Wu L."/>
            <person name="Ma J."/>
        </authorList>
    </citation>
    <scope>NUCLEOTIDE SEQUENCE [LARGE SCALE GENOMIC DNA]</scope>
    <source>
        <strain evidence="4">JCM 9458</strain>
    </source>
</reference>
<dbReference type="Pfam" id="PF13203">
    <property type="entry name" value="DUF2201_N"/>
    <property type="match status" value="1"/>
</dbReference>
<organism evidence="3 4">
    <name type="scientific">Cryptosporangium minutisporangium</name>
    <dbReference type="NCBI Taxonomy" id="113569"/>
    <lineage>
        <taxon>Bacteria</taxon>
        <taxon>Bacillati</taxon>
        <taxon>Actinomycetota</taxon>
        <taxon>Actinomycetes</taxon>
        <taxon>Cryptosporangiales</taxon>
        <taxon>Cryptosporangiaceae</taxon>
        <taxon>Cryptosporangium</taxon>
    </lineage>
</organism>
<sequence length="405" mass="43125">MDVTKLLAARHRAAAARPYLAEALYAMAVVSDPSVLTMAVDRWWRCYAAPAFVAATPVDELAGVWLHEVSHLLRDHHGRADRLTASRGRGSGAGEGLRLNLAMDCEINDDLLTALDDGIRLPDGAVTPERFRLPPALLFEEYAERLPRYALRGRLVWTECGSGAHGVPAPWELGPDGADPLSGTAVASVRHRVAEQIRRGRGSVPLGWRRWATGGGAARVDWRRVLRSAVGAGLRQIGGQVDYSFRRPGRRGAALAGTVVLPGLVAPAPTVAIVVDTSGSVSDQDLGLALAETTGIIKAAGASGNRIRVYSCDATTQTAQEVCAAEQVTLRGGGGTDLRAGIRRALSDAPRPDVVVVLTDGYTPWPATAPPSRIVAGLFGPPIPPGHRRYRPPQWVETVRITDDG</sequence>
<comment type="caution">
    <text evidence="3">The sequence shown here is derived from an EMBL/GenBank/DDBJ whole genome shotgun (WGS) entry which is preliminary data.</text>
</comment>
<dbReference type="Pfam" id="PF09967">
    <property type="entry name" value="DUF2201"/>
    <property type="match status" value="1"/>
</dbReference>
<dbReference type="PANTHER" id="PTHR38730:SF1">
    <property type="entry name" value="SLL7028 PROTEIN"/>
    <property type="match status" value="1"/>
</dbReference>
<dbReference type="RefSeq" id="WP_345730683.1">
    <property type="nucleotide sequence ID" value="NZ_BAAAYN010000034.1"/>
</dbReference>
<dbReference type="InterPro" id="IPR036465">
    <property type="entry name" value="vWFA_dom_sf"/>
</dbReference>
<name>A0ABP6T2Q8_9ACTN</name>
<proteinExistence type="predicted"/>
<protein>
    <submittedName>
        <fullName evidence="3">VWA-like domain-containing protein</fullName>
    </submittedName>
</protein>
<dbReference type="EMBL" id="BAAAYN010000034">
    <property type="protein sequence ID" value="GAA3391664.1"/>
    <property type="molecule type" value="Genomic_DNA"/>
</dbReference>
<dbReference type="InterPro" id="IPR025154">
    <property type="entry name" value="Put_metallopeptidase_dom"/>
</dbReference>
<keyword evidence="4" id="KW-1185">Reference proteome</keyword>
<dbReference type="CDD" id="cd00198">
    <property type="entry name" value="vWFA"/>
    <property type="match status" value="1"/>
</dbReference>
<evidence type="ECO:0000313" key="4">
    <source>
        <dbReference type="Proteomes" id="UP001501676"/>
    </source>
</evidence>
<evidence type="ECO:0000259" key="1">
    <source>
        <dbReference type="Pfam" id="PF09967"/>
    </source>
</evidence>